<dbReference type="Proteomes" id="UP000499080">
    <property type="component" value="Unassembled WGS sequence"/>
</dbReference>
<name>A0A4Y1ZT42_ARAVE</name>
<reference evidence="1 2" key="1">
    <citation type="journal article" date="2019" name="Sci. Rep.">
        <title>Orb-weaving spider Araneus ventricosus genome elucidates the spidroin gene catalogue.</title>
        <authorList>
            <person name="Kono N."/>
            <person name="Nakamura H."/>
            <person name="Ohtoshi R."/>
            <person name="Moran D.A.P."/>
            <person name="Shinohara A."/>
            <person name="Yoshida Y."/>
            <person name="Fujiwara M."/>
            <person name="Mori M."/>
            <person name="Tomita M."/>
            <person name="Arakawa K."/>
        </authorList>
    </citation>
    <scope>NUCLEOTIDE SEQUENCE [LARGE SCALE GENOMIC DNA]</scope>
</reference>
<keyword evidence="2" id="KW-1185">Reference proteome</keyword>
<comment type="caution">
    <text evidence="1">The sequence shown here is derived from an EMBL/GenBank/DDBJ whole genome shotgun (WGS) entry which is preliminary data.</text>
</comment>
<gene>
    <name evidence="1" type="ORF">AVEN_79254_1</name>
</gene>
<dbReference type="AlphaFoldDB" id="A0A4Y1ZT42"/>
<accession>A0A4Y1ZT42</accession>
<organism evidence="1 2">
    <name type="scientific">Araneus ventricosus</name>
    <name type="common">Orbweaver spider</name>
    <name type="synonym">Epeira ventricosa</name>
    <dbReference type="NCBI Taxonomy" id="182803"/>
    <lineage>
        <taxon>Eukaryota</taxon>
        <taxon>Metazoa</taxon>
        <taxon>Ecdysozoa</taxon>
        <taxon>Arthropoda</taxon>
        <taxon>Chelicerata</taxon>
        <taxon>Arachnida</taxon>
        <taxon>Araneae</taxon>
        <taxon>Araneomorphae</taxon>
        <taxon>Entelegynae</taxon>
        <taxon>Araneoidea</taxon>
        <taxon>Araneidae</taxon>
        <taxon>Araneus</taxon>
    </lineage>
</organism>
<proteinExistence type="predicted"/>
<evidence type="ECO:0000313" key="2">
    <source>
        <dbReference type="Proteomes" id="UP000499080"/>
    </source>
</evidence>
<dbReference type="EMBL" id="BGPR01153022">
    <property type="protein sequence ID" value="GBL65918.1"/>
    <property type="molecule type" value="Genomic_DNA"/>
</dbReference>
<evidence type="ECO:0000313" key="1">
    <source>
        <dbReference type="EMBL" id="GBL65918.1"/>
    </source>
</evidence>
<sequence>MRAPCLVACVFKSGSGFLVNLFIVSHREEHLKYEDEKLPFKLVGSRFLFHYKNGMGSSYFLTDDGSYLCLRGRRIMRRSQCPNYDSRQPGHSDYPARLD</sequence>
<protein>
    <submittedName>
        <fullName evidence="1">Uncharacterized protein</fullName>
    </submittedName>
</protein>